<reference evidence="5 6" key="1">
    <citation type="submission" date="2023-08" db="EMBL/GenBank/DDBJ databases">
        <authorList>
            <person name="Palmer J.M."/>
        </authorList>
    </citation>
    <scope>NUCLEOTIDE SEQUENCE [LARGE SCALE GENOMIC DNA]</scope>
    <source>
        <strain evidence="5 6">TWF481</strain>
    </source>
</reference>
<keyword evidence="3" id="KW-1133">Transmembrane helix</keyword>
<feature type="transmembrane region" description="Helical" evidence="3">
    <location>
        <begin position="485"/>
        <end position="508"/>
    </location>
</feature>
<evidence type="ECO:0000256" key="1">
    <source>
        <dbReference type="ARBA" id="ARBA00022441"/>
    </source>
</evidence>
<dbReference type="EMBL" id="JAVHJL010000007">
    <property type="protein sequence ID" value="KAK6499999.1"/>
    <property type="molecule type" value="Genomic_DNA"/>
</dbReference>
<keyword evidence="6" id="KW-1185">Reference proteome</keyword>
<keyword evidence="2" id="KW-0677">Repeat</keyword>
<sequence>MPTAPTIFNTVLSILLLVVPFAVEGYNQTGLDPIYNFCKRYQHQSAITSNTLFIDGGTMWFHDPILWGNATPGINTYLIATDMSKSWEWRNNTVSQTLINKTREADRTAGYVPSLNEGALWPNTNQTYLYLYGGTVNSSLSGFRPYTPPKPDNEVLWRYDIAKEFWQPITNGTRGITRASSGGSVVVPYLNKAYYLGGILDQGSTNETGNLASPRFLDGMLEFDFDTESLRNISTDGLGNRARAYSEMVYIPGYGSGKEKQGILIVIGGEVKDSQLVDVGNNRRGDPVVMSEIAIFDIASETWHVQPASGKSYQIPQSRTDHCIVVASAPDNSSHNIRYLYGGANFGQNRLLDDAWILSLPSFQWIKIFEGQSPRYGMTCHIAPQGRQMITVGGLGDVYTANVNDSNCDWELKSVAVYDLTNLTWSSIYHADFPPYSVPIEVVQYIGGTPQGFANITAPLWRGWATQEIKELFVNEPSPKPNTGAIIGGILGGITGLCILAVIFRYAYRARIPMMDTPIPPAPSAEGWAKPELEATEAKTEPRSDNGHPIVYHEVGEVGLVEAPAGEVHVELPAGSILAELPAGETRAVDGVGVTSNSSGEHTPSIT</sequence>
<dbReference type="PANTHER" id="PTHR46228">
    <property type="entry name" value="KELCH DOMAIN-CONTAINING PROTEIN"/>
    <property type="match status" value="1"/>
</dbReference>
<name>A0AAV9W1Y3_9PEZI</name>
<dbReference type="InterPro" id="IPR011043">
    <property type="entry name" value="Gal_Oxase/kelch_b-propeller"/>
</dbReference>
<accession>A0AAV9W1Y3</accession>
<gene>
    <name evidence="5" type="ORF">TWF481_010356</name>
</gene>
<evidence type="ECO:0000313" key="6">
    <source>
        <dbReference type="Proteomes" id="UP001370758"/>
    </source>
</evidence>
<dbReference type="AlphaFoldDB" id="A0AAV9W1Y3"/>
<keyword evidence="3" id="KW-0812">Transmembrane</keyword>
<keyword evidence="3" id="KW-0472">Membrane</keyword>
<evidence type="ECO:0000313" key="5">
    <source>
        <dbReference type="EMBL" id="KAK6499999.1"/>
    </source>
</evidence>
<comment type="caution">
    <text evidence="5">The sequence shown here is derived from an EMBL/GenBank/DDBJ whole genome shotgun (WGS) entry which is preliminary data.</text>
</comment>
<dbReference type="InterPro" id="IPR015915">
    <property type="entry name" value="Kelch-typ_b-propeller"/>
</dbReference>
<feature type="signal peptide" evidence="4">
    <location>
        <begin position="1"/>
        <end position="25"/>
    </location>
</feature>
<organism evidence="5 6">
    <name type="scientific">Arthrobotrys musiformis</name>
    <dbReference type="NCBI Taxonomy" id="47236"/>
    <lineage>
        <taxon>Eukaryota</taxon>
        <taxon>Fungi</taxon>
        <taxon>Dikarya</taxon>
        <taxon>Ascomycota</taxon>
        <taxon>Pezizomycotina</taxon>
        <taxon>Orbiliomycetes</taxon>
        <taxon>Orbiliales</taxon>
        <taxon>Orbiliaceae</taxon>
        <taxon>Arthrobotrys</taxon>
    </lineage>
</organism>
<protein>
    <recommendedName>
        <fullName evidence="7">Kelch repeat-containing protein</fullName>
    </recommendedName>
</protein>
<evidence type="ECO:0000256" key="4">
    <source>
        <dbReference type="SAM" id="SignalP"/>
    </source>
</evidence>
<evidence type="ECO:0000256" key="3">
    <source>
        <dbReference type="SAM" id="Phobius"/>
    </source>
</evidence>
<dbReference type="Proteomes" id="UP001370758">
    <property type="component" value="Unassembled WGS sequence"/>
</dbReference>
<feature type="chain" id="PRO_5043945375" description="Kelch repeat-containing protein" evidence="4">
    <location>
        <begin position="26"/>
        <end position="607"/>
    </location>
</feature>
<dbReference type="PANTHER" id="PTHR46228:SF2">
    <property type="entry name" value="KELCH REPEAT PROTEIN (AFU_ORTHOLOGUE AFUA_4G14350)"/>
    <property type="match status" value="1"/>
</dbReference>
<proteinExistence type="predicted"/>
<dbReference type="SUPFAM" id="SSF50965">
    <property type="entry name" value="Galactose oxidase, central domain"/>
    <property type="match status" value="2"/>
</dbReference>
<keyword evidence="1" id="KW-0880">Kelch repeat</keyword>
<evidence type="ECO:0000256" key="2">
    <source>
        <dbReference type="ARBA" id="ARBA00022737"/>
    </source>
</evidence>
<evidence type="ECO:0008006" key="7">
    <source>
        <dbReference type="Google" id="ProtNLM"/>
    </source>
</evidence>
<dbReference type="Gene3D" id="2.120.10.80">
    <property type="entry name" value="Kelch-type beta propeller"/>
    <property type="match status" value="1"/>
</dbReference>
<keyword evidence="4" id="KW-0732">Signal</keyword>